<evidence type="ECO:0000313" key="4">
    <source>
        <dbReference type="EMBL" id="ARU19934.1"/>
    </source>
</evidence>
<dbReference type="Proteomes" id="UP000195378">
    <property type="component" value="Chromosome"/>
</dbReference>
<evidence type="ECO:0000313" key="12">
    <source>
        <dbReference type="EMBL" id="OQR26111.1"/>
    </source>
</evidence>
<evidence type="ECO:0000313" key="14">
    <source>
        <dbReference type="EMBL" id="PAY46456.1"/>
    </source>
</evidence>
<evidence type="ECO:0000313" key="8">
    <source>
        <dbReference type="EMBL" id="MYY72872.1"/>
    </source>
</evidence>
<dbReference type="Proteomes" id="UP000759256">
    <property type="component" value="Unassembled WGS sequence"/>
</dbReference>
<feature type="transmembrane region" description="Helical" evidence="1">
    <location>
        <begin position="20"/>
        <end position="40"/>
    </location>
</feature>
<evidence type="ECO:0000313" key="22">
    <source>
        <dbReference type="Proteomes" id="UP000192575"/>
    </source>
</evidence>
<dbReference type="EMBL" id="CP123971">
    <property type="protein sequence ID" value="WII28777.1"/>
    <property type="molecule type" value="Genomic_DNA"/>
</dbReference>
<evidence type="ECO:0000313" key="24">
    <source>
        <dbReference type="Proteomes" id="UP000195378"/>
    </source>
</evidence>
<evidence type="ECO:0000256" key="1">
    <source>
        <dbReference type="SAM" id="Phobius"/>
    </source>
</evidence>
<dbReference type="Proteomes" id="UP000196255">
    <property type="component" value="Unassembled WGS sequence"/>
</dbReference>
<dbReference type="EMBL" id="CP017107">
    <property type="protein sequence ID" value="AOO72984.1"/>
    <property type="molecule type" value="Genomic_DNA"/>
</dbReference>
<dbReference type="Proteomes" id="UP001174888">
    <property type="component" value="Unassembled WGS sequence"/>
</dbReference>
<evidence type="ECO:0000313" key="3">
    <source>
        <dbReference type="EMBL" id="AOO72984.1"/>
    </source>
</evidence>
<reference evidence="29 30" key="10">
    <citation type="journal article" date="2020" name="Food Funct.">
        <title>Screening of Lactobacillus salivarius strains from the feces of Chinese populations and the evaluation of their effects against intestinal inflammation in mice.</title>
        <authorList>
            <person name="Zhai Q."/>
            <person name="Shen X."/>
            <person name="Cen S."/>
            <person name="Zhang C."/>
            <person name="Tian F."/>
            <person name="Zhao J."/>
            <person name="Zhang H."/>
            <person name="Xue Y."/>
            <person name="Chen W."/>
        </authorList>
    </citation>
    <scope>NUCLEOTIDE SEQUENCE [LARGE SCALE GENOMIC DNA]</scope>
    <source>
        <strain evidence="9 30">FZJTZ28M4.scaf</strain>
        <strain evidence="8 29">FZJTZ9M6.scaf</strain>
    </source>
</reference>
<dbReference type="Proteomes" id="UP000192353">
    <property type="component" value="Unassembled WGS sequence"/>
</dbReference>
<reference evidence="16 28" key="9">
    <citation type="submission" date="2018-05" db="EMBL/GenBank/DDBJ databases">
        <title>Lactobacillus salivarius genome sequencing and assembly.</title>
        <authorList>
            <person name="Audisio C."/>
            <person name="Albarracin L."/>
            <person name="Torres M.J."/>
            <person name="Hebert E.M."/>
            <person name="Saavedra L."/>
        </authorList>
    </citation>
    <scope>NUCLEOTIDE SEQUENCE [LARGE SCALE GENOMIC DNA]</scope>
    <source>
        <strain evidence="16 28">A3iob</strain>
    </source>
</reference>
<reference evidence="21 22" key="4">
    <citation type="submission" date="2017-03" db="EMBL/GenBank/DDBJ databases">
        <title>Phylogenomics and comparative genomics of Lactobacillus salivarius, a mammalian gut commensal.</title>
        <authorList>
            <person name="Harris H.M."/>
        </authorList>
    </citation>
    <scope>NUCLEOTIDE SEQUENCE [LARGE SCALE GENOMIC DNA]</scope>
    <source>
        <strain evidence="12 21">AH4231</strain>
        <strain evidence="11 22">JCM 1047</strain>
        <strain evidence="10 23">LMG 14477</strain>
    </source>
</reference>
<dbReference type="Proteomes" id="UP000244552">
    <property type="component" value="Unassembled WGS sequence"/>
</dbReference>
<evidence type="ECO:0000313" key="7">
    <source>
        <dbReference type="EMBL" id="MDN4834080.1"/>
    </source>
</evidence>
<dbReference type="EMBL" id="QFAS01000001">
    <property type="protein sequence ID" value="PWG54895.1"/>
    <property type="molecule type" value="Genomic_DNA"/>
</dbReference>
<reference evidence="3 20" key="3">
    <citation type="submission" date="2016-09" db="EMBL/GenBank/DDBJ databases">
        <title>Complete Genome Sequence of Lactobacillus salivarius Jin.</title>
        <authorList>
            <person name="Jin N."/>
            <person name="Li C."/>
            <person name="Wang M."/>
            <person name="Ren D."/>
            <person name="Di Y."/>
            <person name="Pan R."/>
            <person name="Du S."/>
            <person name="Lu H."/>
            <person name="Li X."/>
            <person name="Tian M."/>
        </authorList>
    </citation>
    <scope>NUCLEOTIDE SEQUENCE [LARGE SCALE GENOMIC DNA]</scope>
    <source>
        <strain evidence="3 20">CICC 23174</strain>
    </source>
</reference>
<dbReference type="Proteomes" id="UP000192575">
    <property type="component" value="Unassembled WGS sequence"/>
</dbReference>
<reference evidence="18" key="15">
    <citation type="submission" date="2023-04" db="EMBL/GenBank/DDBJ databases">
        <title>Four porcine-derived lactic acid bacteria strains analyses and their evaluation as potential probiotics based on genomics.</title>
        <authorList>
            <person name="Niu D."/>
        </authorList>
    </citation>
    <scope>NUCLEOTIDE SEQUENCE</scope>
    <source>
        <strain evidence="18">ZSA5</strain>
    </source>
</reference>
<dbReference type="EMBL" id="JARKHV010000011">
    <property type="protein sequence ID" value="MDF4186948.1"/>
    <property type="molecule type" value="Genomic_DNA"/>
</dbReference>
<dbReference type="Proteomes" id="UP001213566">
    <property type="component" value="Unassembled WGS sequence"/>
</dbReference>
<keyword evidence="1" id="KW-1133">Transmembrane helix</keyword>
<dbReference type="Proteomes" id="UP000192638">
    <property type="component" value="Unassembled WGS sequence"/>
</dbReference>
<dbReference type="EMBL" id="JAUIQT010000001">
    <property type="protein sequence ID" value="MDN4834080.1"/>
    <property type="molecule type" value="Genomic_DNA"/>
</dbReference>
<evidence type="ECO:0000313" key="20">
    <source>
        <dbReference type="Proteomes" id="UP000094723"/>
    </source>
</evidence>
<evidence type="ECO:0000313" key="23">
    <source>
        <dbReference type="Proteomes" id="UP000192638"/>
    </source>
</evidence>
<evidence type="ECO:0000313" key="5">
    <source>
        <dbReference type="EMBL" id="HJG15610.1"/>
    </source>
</evidence>
<dbReference type="InterPro" id="IPR012861">
    <property type="entry name" value="DUF1634"/>
</dbReference>
<dbReference type="AlphaFoldDB" id="A0A089QDX4"/>
<organism evidence="2 19">
    <name type="scientific">Ligilactobacillus salivarius</name>
    <dbReference type="NCBI Taxonomy" id="1624"/>
    <lineage>
        <taxon>Bacteria</taxon>
        <taxon>Bacillati</taxon>
        <taxon>Bacillota</taxon>
        <taxon>Bacilli</taxon>
        <taxon>Lactobacillales</taxon>
        <taxon>Lactobacillaceae</taxon>
        <taxon>Ligilactobacillus</taxon>
    </lineage>
</organism>
<dbReference type="Proteomes" id="UP001231316">
    <property type="component" value="Chromosome"/>
</dbReference>
<dbReference type="EMBL" id="CP114509">
    <property type="protein sequence ID" value="WHS17438.1"/>
    <property type="molecule type" value="Genomic_DNA"/>
</dbReference>
<dbReference type="EMBL" id="DYVK01000055">
    <property type="protein sequence ID" value="HJG15610.1"/>
    <property type="molecule type" value="Genomic_DNA"/>
</dbReference>
<evidence type="ECO:0000313" key="27">
    <source>
        <dbReference type="Proteomes" id="UP000244552"/>
    </source>
</evidence>
<evidence type="ECO:0000313" key="16">
    <source>
        <dbReference type="EMBL" id="PWG54895.1"/>
    </source>
</evidence>
<name>A0A089QDX4_9LACO</name>
<evidence type="ECO:0000313" key="29">
    <source>
        <dbReference type="Proteomes" id="UP000470980"/>
    </source>
</evidence>
<dbReference type="EMBL" id="CP020858">
    <property type="protein sequence ID" value="ARU19934.1"/>
    <property type="molecule type" value="Genomic_DNA"/>
</dbReference>
<reference evidence="5" key="11">
    <citation type="journal article" date="2021" name="PeerJ">
        <title>Extensive microbial diversity within the chicken gut microbiome revealed by metagenomics and culture.</title>
        <authorList>
            <person name="Gilroy R."/>
            <person name="Ravi A."/>
            <person name="Getino M."/>
            <person name="Pursley I."/>
            <person name="Horton D.L."/>
            <person name="Alikhan N.F."/>
            <person name="Baker D."/>
            <person name="Gharbi K."/>
            <person name="Hall N."/>
            <person name="Watson M."/>
            <person name="Adriaenssens E.M."/>
            <person name="Foster-Nyarko E."/>
            <person name="Jarju S."/>
            <person name="Secka A."/>
            <person name="Antonio M."/>
            <person name="Oren A."/>
            <person name="Chaudhuri R.R."/>
            <person name="La Ragione R."/>
            <person name="Hildebrand F."/>
            <person name="Pallen M.J."/>
        </authorList>
    </citation>
    <scope>NUCLEOTIDE SEQUENCE</scope>
    <source>
        <strain evidence="5">CHK189-29639</strain>
    </source>
</reference>
<reference evidence="15 27" key="8">
    <citation type="journal article" date="2018" name="Genome Announc.">
        <title>Fifty-Six Draft Genome Sequences of 10 Lactobacillus Species from 22 Commercial Dietary Supplements.</title>
        <authorList>
            <person name="Gangiredla J."/>
            <person name="Barnaba T.J."/>
            <person name="Mammel M.K."/>
            <person name="Lacher D.W."/>
            <person name="Elkins C.A."/>
            <person name="Lampel K.A."/>
            <person name="Whitehouse C.A."/>
            <person name="Tartera C."/>
        </authorList>
    </citation>
    <scope>NUCLEOTIDE SEQUENCE [LARGE SCALE GENOMIC DNA]</scope>
    <source>
        <strain evidence="15 27">DS11_12</strain>
    </source>
</reference>
<evidence type="ECO:0000313" key="15">
    <source>
        <dbReference type="EMBL" id="PTR95881.1"/>
    </source>
</evidence>
<evidence type="ECO:0000313" key="18">
    <source>
        <dbReference type="EMBL" id="WII28777.1"/>
    </source>
</evidence>
<dbReference type="Proteomes" id="UP000029488">
    <property type="component" value="Chromosome"/>
</dbReference>
<evidence type="ECO:0000313" key="6">
    <source>
        <dbReference type="EMBL" id="MDF4186948.1"/>
    </source>
</evidence>
<evidence type="ECO:0000313" key="21">
    <source>
        <dbReference type="Proteomes" id="UP000192353"/>
    </source>
</evidence>
<dbReference type="Proteomes" id="UP001224533">
    <property type="component" value="Chromosome"/>
</dbReference>
<evidence type="ECO:0000313" key="28">
    <source>
        <dbReference type="Proteomes" id="UP000245607"/>
    </source>
</evidence>
<dbReference type="EMBL" id="NBEB01000012">
    <property type="protein sequence ID" value="OQQ86318.1"/>
    <property type="molecule type" value="Genomic_DNA"/>
</dbReference>
<reference evidence="6" key="14">
    <citation type="submission" date="2023-02" db="EMBL/GenBank/DDBJ databases">
        <title>Draft Whole-Genome Sequences of competitive exclusion Lactobacillus salivarius strains for Poultry.</title>
        <authorList>
            <person name="Ma L.M."/>
            <person name="Lopez-Guerra N."/>
            <person name="Zhang G."/>
        </authorList>
    </citation>
    <scope>NUCLEOTIDE SEQUENCE</scope>
    <source>
        <strain evidence="6">Salm-9</strain>
    </source>
</reference>
<dbReference type="Proteomes" id="UP000218139">
    <property type="component" value="Unassembled WGS sequence"/>
</dbReference>
<keyword evidence="1" id="KW-0812">Transmembrane</keyword>
<dbReference type="EMBL" id="QAGV01000005">
    <property type="protein sequence ID" value="PTR95881.1"/>
    <property type="molecule type" value="Genomic_DNA"/>
</dbReference>
<dbReference type="RefSeq" id="WP_003700872.1">
    <property type="nucleotide sequence ID" value="NZ_CABMGV010000001.1"/>
</dbReference>
<dbReference type="EMBL" id="VSTU01000009">
    <property type="protein sequence ID" value="MYZ66584.1"/>
    <property type="molecule type" value="Genomic_DNA"/>
</dbReference>
<reference evidence="2 19" key="1">
    <citation type="journal article" date="2014" name="BMC Genomics">
        <title>Unusual genome complexity in Lactobacillus salivarius JCM1046.</title>
        <authorList>
            <person name="Raftis E.J."/>
            <person name="Forde B.M."/>
            <person name="Claesson M.J."/>
            <person name="O'Toole P.W."/>
        </authorList>
    </citation>
    <scope>NUCLEOTIDE SEQUENCE [LARGE SCALE GENOMIC DNA]</scope>
    <source>
        <strain evidence="2 19">JCM1046</strain>
    </source>
</reference>
<reference evidence="7" key="16">
    <citation type="submission" date="2023-07" db="EMBL/GenBank/DDBJ databases">
        <title>Complete genome sequence of Ligilactobacillus salivarius SRCM217594 isolated from Gallus gallus domesticus feces.</title>
        <authorList>
            <person name="Yang H.-G."/>
            <person name="Ryu M.-S."/>
            <person name="Ha G.-S."/>
            <person name="Yang H.-J."/>
            <person name="Jeong D.-Y."/>
        </authorList>
    </citation>
    <scope>NUCLEOTIDE SEQUENCE</scope>
    <source>
        <strain evidence="7">SRCM217594</strain>
    </source>
</reference>
<evidence type="ECO:0000313" key="26">
    <source>
        <dbReference type="Proteomes" id="UP000218139"/>
    </source>
</evidence>
<evidence type="ECO:0000313" key="30">
    <source>
        <dbReference type="Proteomes" id="UP000471300"/>
    </source>
</evidence>
<evidence type="ECO:0000313" key="19">
    <source>
        <dbReference type="Proteomes" id="UP000029488"/>
    </source>
</evidence>
<dbReference type="Pfam" id="PF07843">
    <property type="entry name" value="DUF1634"/>
    <property type="match status" value="1"/>
</dbReference>
<reference evidence="25" key="6">
    <citation type="submission" date="2017-04" db="EMBL/GenBank/DDBJ databases">
        <title>Function of individual gut microbiota members based on whole genome sequencing of pure cultures obtained from chicken caecum.</title>
        <authorList>
            <person name="Medvecky M."/>
            <person name="Cejkova D."/>
            <person name="Polansky O."/>
            <person name="Karasova D."/>
            <person name="Kubasova T."/>
            <person name="Cizek A."/>
            <person name="Rychlik I."/>
        </authorList>
    </citation>
    <scope>NUCLEOTIDE SEQUENCE [LARGE SCALE GENOMIC DNA]</scope>
    <source>
        <strain evidence="25">An84</strain>
    </source>
</reference>
<feature type="transmembrane region" description="Helical" evidence="1">
    <location>
        <begin position="68"/>
        <end position="94"/>
    </location>
</feature>
<evidence type="ECO:0000313" key="31">
    <source>
        <dbReference type="Proteomes" id="UP001224533"/>
    </source>
</evidence>
<dbReference type="EMBL" id="NFHF01000032">
    <property type="protein sequence ID" value="OUN17001.1"/>
    <property type="molecule type" value="Genomic_DNA"/>
</dbReference>
<evidence type="ECO:0000313" key="17">
    <source>
        <dbReference type="EMBL" id="WHS17438.1"/>
    </source>
</evidence>
<reference evidence="5" key="12">
    <citation type="submission" date="2021-09" db="EMBL/GenBank/DDBJ databases">
        <authorList>
            <person name="Gilroy R."/>
        </authorList>
    </citation>
    <scope>NUCLEOTIDE SEQUENCE</scope>
    <source>
        <strain evidence="5">CHK189-29639</strain>
    </source>
</reference>
<reference evidence="17 31" key="13">
    <citation type="submission" date="2022-12" db="EMBL/GenBank/DDBJ databases">
        <title>Assessment of beneficial effects and identification of host adaptation-associated genes of Ligilactobacillus salivarius isolated from Meles meles.</title>
        <authorList>
            <person name="Wang Y."/>
        </authorList>
    </citation>
    <scope>NUCLEOTIDE SEQUENCE [LARGE SCALE GENOMIC DNA]</scope>
    <source>
        <strain evidence="17 31">S35</strain>
    </source>
</reference>
<dbReference type="KEGG" id="lsj:LSJ_0212c"/>
<reference evidence="4 24" key="5">
    <citation type="submission" date="2017-04" db="EMBL/GenBank/DDBJ databases">
        <title>Complete genome sequence of Lactobacillus salivarius ZLS006, a probiotic strain isolated from healthy piglet.</title>
        <authorList>
            <person name="Zhang D."/>
        </authorList>
    </citation>
    <scope>NUCLEOTIDE SEQUENCE [LARGE SCALE GENOMIC DNA]</scope>
    <source>
        <strain evidence="4 24">ZLS006</strain>
    </source>
</reference>
<keyword evidence="1" id="KW-0472">Membrane</keyword>
<gene>
    <name evidence="14" type="ORF">A8C52_01205</name>
    <name evidence="13" type="ORF">B5G36_09550</name>
    <name evidence="12" type="ORF">B6U37_00970</name>
    <name evidence="11" type="ORF">B6U56_01035</name>
    <name evidence="10" type="ORF">B6U60_00915</name>
    <name evidence="4" type="ORF">B7R82_08250</name>
    <name evidence="3" type="ORF">BHF65_01515</name>
    <name evidence="16" type="ORF">DB362_00055</name>
    <name evidence="15" type="ORF">DBP89_05480</name>
    <name evidence="9" type="ORF">FYL06_06430</name>
    <name evidence="8" type="ORF">FYL10_04135</name>
    <name evidence="5" type="ORF">K8V06_05660</name>
    <name evidence="2" type="ORF">LSJ_0212c</name>
    <name evidence="17" type="ORF">O2U02_08260</name>
    <name evidence="6" type="ORF">PV940_07975</name>
    <name evidence="18" type="ORF">QFE45_01125</name>
    <name evidence="7" type="ORF">QYC35_07765</name>
</gene>
<reference evidence="14 26" key="2">
    <citation type="submission" date="2016-05" db="EMBL/GenBank/DDBJ databases">
        <authorList>
            <person name="Lee J.-Y."/>
            <person name="Kim E.B."/>
            <person name="Choi Y.-J."/>
        </authorList>
    </citation>
    <scope>NUCLEOTIDE SEQUENCE [LARGE SCALE GENOMIC DNA]</scope>
    <source>
        <strain evidence="14 26">KLA006</strain>
    </source>
</reference>
<accession>A0A089QDX4</accession>
<reference evidence="13" key="7">
    <citation type="journal article" date="2018" name="BMC Genomics">
        <title>Whole genome sequencing and function prediction of 133 gut anaerobes isolated from chicken caecum in pure cultures.</title>
        <authorList>
            <person name="Medvecky M."/>
            <person name="Cejkova D."/>
            <person name="Polansky O."/>
            <person name="Karasova D."/>
            <person name="Kubasova T."/>
            <person name="Cizek A."/>
            <person name="Rychlik I."/>
        </authorList>
    </citation>
    <scope>NUCLEOTIDE SEQUENCE</scope>
    <source>
        <strain evidence="13">An84</strain>
    </source>
</reference>
<dbReference type="Proteomes" id="UP000470980">
    <property type="component" value="Unassembled WGS sequence"/>
</dbReference>
<dbReference type="EMBL" id="NBEF01000007">
    <property type="protein sequence ID" value="OQQ92282.1"/>
    <property type="molecule type" value="Genomic_DNA"/>
</dbReference>
<sequence>MDKKTKNEMETVEILIGKIMRIGVLIAASVMVIGFIMLVCQQSSGYPGTTFPTTLSEILKGITTFKPYAYMMAGIFLLILTPVLRVLVSIYAFYKEKDVLYVWITTIVFIILMFGFILGHH</sequence>
<evidence type="ECO:0000313" key="9">
    <source>
        <dbReference type="EMBL" id="MYZ66584.1"/>
    </source>
</evidence>
<feature type="transmembrane region" description="Helical" evidence="1">
    <location>
        <begin position="100"/>
        <end position="119"/>
    </location>
</feature>
<evidence type="ECO:0000313" key="11">
    <source>
        <dbReference type="EMBL" id="OQQ92282.1"/>
    </source>
</evidence>
<proteinExistence type="predicted"/>
<evidence type="ECO:0000313" key="2">
    <source>
        <dbReference type="EMBL" id="AIR09973.1"/>
    </source>
</evidence>
<protein>
    <submittedName>
        <fullName evidence="5">DUF1634 domain-containing protein</fullName>
    </submittedName>
</protein>
<evidence type="ECO:0000313" key="10">
    <source>
        <dbReference type="EMBL" id="OQQ86318.1"/>
    </source>
</evidence>
<dbReference type="EMBL" id="VSTR01000003">
    <property type="protein sequence ID" value="MYY72872.1"/>
    <property type="molecule type" value="Genomic_DNA"/>
</dbReference>
<dbReference type="Proteomes" id="UP000471300">
    <property type="component" value="Unassembled WGS sequence"/>
</dbReference>
<dbReference type="Proteomes" id="UP000094723">
    <property type="component" value="Chromosome"/>
</dbReference>
<dbReference type="EMBL" id="NBEY01000012">
    <property type="protein sequence ID" value="OQR26111.1"/>
    <property type="molecule type" value="Genomic_DNA"/>
</dbReference>
<dbReference type="Proteomes" id="UP000245607">
    <property type="component" value="Unassembled WGS sequence"/>
</dbReference>
<dbReference type="EMBL" id="CP007646">
    <property type="protein sequence ID" value="AIR09973.1"/>
    <property type="molecule type" value="Genomic_DNA"/>
</dbReference>
<evidence type="ECO:0000313" key="25">
    <source>
        <dbReference type="Proteomes" id="UP000196255"/>
    </source>
</evidence>
<evidence type="ECO:0000313" key="13">
    <source>
        <dbReference type="EMBL" id="OUN17001.1"/>
    </source>
</evidence>
<dbReference type="EMBL" id="LXZO01000090">
    <property type="protein sequence ID" value="PAY46456.1"/>
    <property type="molecule type" value="Genomic_DNA"/>
</dbReference>